<sequence length="61" mass="6986">MSSPSRRHARTNACLLHVPVHRAVSRAPGDDLRFRGMLAQRSRTPNRAHPTLRFYLHGSLR</sequence>
<gene>
    <name evidence="1" type="ordered locus">XCV3983</name>
</gene>
<reference evidence="1 2" key="1">
    <citation type="journal article" date="2005" name="J. Bacteriol.">
        <title>Insights into genome plasticity and pathogenicity of the plant pathogenic Bacterium Xanthomonas campestris pv. vesicatoria revealed by the complete genome sequence.</title>
        <authorList>
            <person name="Thieme F."/>
            <person name="Koebnik R."/>
            <person name="Bekel T."/>
            <person name="Berger C."/>
            <person name="Boch J."/>
            <person name="Buettner D."/>
            <person name="Caldana C."/>
            <person name="Gaigalat L."/>
            <person name="Goesmann A."/>
            <person name="Kay S."/>
            <person name="Kirchner O."/>
            <person name="Lanz C."/>
            <person name="Linke B."/>
            <person name="McHardy A.C."/>
            <person name="Meyer F."/>
            <person name="Mittenhuber G."/>
            <person name="Nies D.H."/>
            <person name="Niesbach-Kloesgen U."/>
            <person name="Patschkowski T."/>
            <person name="Rueckert C."/>
            <person name="Rupp O."/>
            <person name="Schneicker S."/>
            <person name="Schuster S.C."/>
            <person name="Vorhoelter F.J."/>
            <person name="Weber E."/>
            <person name="Puehler A."/>
            <person name="Bonas U."/>
            <person name="Bartels D."/>
            <person name="Kaiser O."/>
        </authorList>
    </citation>
    <scope>NUCLEOTIDE SEQUENCE [LARGE SCALE GENOMIC DNA]</scope>
    <source>
        <strain evidence="1 2">85-10</strain>
    </source>
</reference>
<dbReference type="KEGG" id="xcv:XCV3983"/>
<dbReference type="AlphaFoldDB" id="Q3BNE9"/>
<evidence type="ECO:0000313" key="2">
    <source>
        <dbReference type="Proteomes" id="UP000007069"/>
    </source>
</evidence>
<accession>Q3BNE9</accession>
<name>Q3BNE9_XANE5</name>
<organism evidence="2">
    <name type="scientific">Xanthomonas euvesicatoria pv. vesicatoria (strain 85-10)</name>
    <name type="common">Xanthomonas campestris pv. vesicatoria</name>
    <dbReference type="NCBI Taxonomy" id="316273"/>
    <lineage>
        <taxon>Bacteria</taxon>
        <taxon>Pseudomonadati</taxon>
        <taxon>Pseudomonadota</taxon>
        <taxon>Gammaproteobacteria</taxon>
        <taxon>Lysobacterales</taxon>
        <taxon>Lysobacteraceae</taxon>
        <taxon>Xanthomonas</taxon>
    </lineage>
</organism>
<dbReference type="HOGENOM" id="CLU_2921671_0_0_6"/>
<proteinExistence type="predicted"/>
<dbReference type="EMBL" id="AM039952">
    <property type="protein sequence ID" value="CAJ25714.1"/>
    <property type="molecule type" value="Genomic_DNA"/>
</dbReference>
<dbReference type="Proteomes" id="UP000007069">
    <property type="component" value="Chromosome"/>
</dbReference>
<evidence type="ECO:0000313" key="1">
    <source>
        <dbReference type="EMBL" id="CAJ25714.1"/>
    </source>
</evidence>
<protein>
    <submittedName>
        <fullName evidence="1">Uncharacterized protein</fullName>
    </submittedName>
</protein>